<dbReference type="PANTHER" id="PTHR12151:SF25">
    <property type="entry name" value="LINALOOL DEHYDRATASE_ISOMERASE DOMAIN-CONTAINING PROTEIN"/>
    <property type="match status" value="1"/>
</dbReference>
<dbReference type="KEGG" id="ptan:CRYO30217_00740"/>
<dbReference type="InterPro" id="IPR036249">
    <property type="entry name" value="Thioredoxin-like_sf"/>
</dbReference>
<dbReference type="Pfam" id="PF02630">
    <property type="entry name" value="SCO1-SenC"/>
    <property type="match status" value="1"/>
</dbReference>
<evidence type="ECO:0000313" key="7">
    <source>
        <dbReference type="EMBL" id="CAG5078685.1"/>
    </source>
</evidence>
<evidence type="ECO:0000256" key="5">
    <source>
        <dbReference type="SAM" id="Phobius"/>
    </source>
</evidence>
<feature type="domain" description="Thioredoxin" evidence="6">
    <location>
        <begin position="32"/>
        <end position="218"/>
    </location>
</feature>
<dbReference type="EMBL" id="OU015584">
    <property type="protein sequence ID" value="CAG5078685.1"/>
    <property type="molecule type" value="Genomic_DNA"/>
</dbReference>
<feature type="binding site" evidence="3">
    <location>
        <position position="87"/>
    </location>
    <ligand>
        <name>Cu cation</name>
        <dbReference type="ChEBI" id="CHEBI:23378"/>
    </ligand>
</feature>
<dbReference type="InterPro" id="IPR013766">
    <property type="entry name" value="Thioredoxin_domain"/>
</dbReference>
<feature type="binding site" evidence="3">
    <location>
        <position position="181"/>
    </location>
    <ligand>
        <name>Cu cation</name>
        <dbReference type="ChEBI" id="CHEBI:23378"/>
    </ligand>
</feature>
<evidence type="ECO:0000256" key="4">
    <source>
        <dbReference type="PIRSR" id="PIRSR603782-2"/>
    </source>
</evidence>
<dbReference type="GO" id="GO:0046872">
    <property type="term" value="F:metal ion binding"/>
    <property type="evidence" value="ECO:0007669"/>
    <property type="project" value="UniProtKB-KW"/>
</dbReference>
<keyword evidence="5" id="KW-1133">Transmembrane helix</keyword>
<dbReference type="SUPFAM" id="SSF52833">
    <property type="entry name" value="Thioredoxin-like"/>
    <property type="match status" value="1"/>
</dbReference>
<dbReference type="PANTHER" id="PTHR12151">
    <property type="entry name" value="ELECTRON TRANSPORT PROTIN SCO1/SENC FAMILY MEMBER"/>
    <property type="match status" value="1"/>
</dbReference>
<keyword evidence="5" id="KW-0472">Membrane</keyword>
<keyword evidence="2 3" id="KW-0186">Copper</keyword>
<dbReference type="RefSeq" id="WP_258540966.1">
    <property type="nucleotide sequence ID" value="NZ_OU015584.1"/>
</dbReference>
<protein>
    <recommendedName>
        <fullName evidence="6">Thioredoxin domain-containing protein</fullName>
    </recommendedName>
</protein>
<name>A0A916JKC3_9FLAO</name>
<evidence type="ECO:0000256" key="2">
    <source>
        <dbReference type="ARBA" id="ARBA00023008"/>
    </source>
</evidence>
<dbReference type="AlphaFoldDB" id="A0A916JKC3"/>
<evidence type="ECO:0000256" key="3">
    <source>
        <dbReference type="PIRSR" id="PIRSR603782-1"/>
    </source>
</evidence>
<dbReference type="CDD" id="cd02968">
    <property type="entry name" value="SCO"/>
    <property type="match status" value="1"/>
</dbReference>
<comment type="similarity">
    <text evidence="1">Belongs to the SCO1/2 family.</text>
</comment>
<evidence type="ECO:0000259" key="6">
    <source>
        <dbReference type="PROSITE" id="PS51352"/>
    </source>
</evidence>
<reference evidence="7" key="1">
    <citation type="submission" date="2021-04" db="EMBL/GenBank/DDBJ databases">
        <authorList>
            <person name="Rodrigo-Torres L."/>
            <person name="Arahal R. D."/>
            <person name="Lucena T."/>
        </authorList>
    </citation>
    <scope>NUCLEOTIDE SEQUENCE</scope>
    <source>
        <strain evidence="7">AS29M-1</strain>
    </source>
</reference>
<sequence length="219" mass="24653">MKSLIAFIVIFIIAVISGMWILSEEKRELPIINPVDVNPDLVDPSLQNKGNYHTISDFYLQNQDGIWVDKSILNDKIAVVNYFFATCPGICPLMNGKLAKVYGQFKNSGDVLFLSHTVMPETDTAEALKEYAESYGADSKSWMFLTGDKSHLYELARKSYLVAPDKDDPNYSHGSENDFIHTENVVLIDTKGQIRGMYDGTSDKDMKQLAEDINLLLDQ</sequence>
<keyword evidence="3" id="KW-0479">Metal-binding</keyword>
<dbReference type="PROSITE" id="PS51352">
    <property type="entry name" value="THIOREDOXIN_2"/>
    <property type="match status" value="1"/>
</dbReference>
<accession>A0A916JKC3</accession>
<dbReference type="Gene3D" id="3.40.30.10">
    <property type="entry name" value="Glutaredoxin"/>
    <property type="match status" value="1"/>
</dbReference>
<proteinExistence type="inferred from homology"/>
<dbReference type="InterPro" id="IPR003782">
    <property type="entry name" value="SCO1/SenC"/>
</dbReference>
<feature type="transmembrane region" description="Helical" evidence="5">
    <location>
        <begin position="6"/>
        <end position="23"/>
    </location>
</feature>
<evidence type="ECO:0000313" key="8">
    <source>
        <dbReference type="Proteomes" id="UP000683507"/>
    </source>
</evidence>
<keyword evidence="5" id="KW-0812">Transmembrane</keyword>
<keyword evidence="8" id="KW-1185">Reference proteome</keyword>
<evidence type="ECO:0000256" key="1">
    <source>
        <dbReference type="ARBA" id="ARBA00010996"/>
    </source>
</evidence>
<dbReference type="Proteomes" id="UP000683507">
    <property type="component" value="Chromosome"/>
</dbReference>
<keyword evidence="4" id="KW-1015">Disulfide bond</keyword>
<feature type="binding site" evidence="3">
    <location>
        <position position="91"/>
    </location>
    <ligand>
        <name>Cu cation</name>
        <dbReference type="ChEBI" id="CHEBI:23378"/>
    </ligand>
</feature>
<gene>
    <name evidence="7" type="ORF">CRYO30217_00740</name>
</gene>
<organism evidence="7 8">
    <name type="scientific">Parvicella tangerina</name>
    <dbReference type="NCBI Taxonomy" id="2829795"/>
    <lineage>
        <taxon>Bacteria</taxon>
        <taxon>Pseudomonadati</taxon>
        <taxon>Bacteroidota</taxon>
        <taxon>Flavobacteriia</taxon>
        <taxon>Flavobacteriales</taxon>
        <taxon>Parvicellaceae</taxon>
        <taxon>Parvicella</taxon>
    </lineage>
</organism>
<feature type="disulfide bond" description="Redox-active" evidence="4">
    <location>
        <begin position="87"/>
        <end position="91"/>
    </location>
</feature>